<dbReference type="OrthoDB" id="9772133at2"/>
<reference evidence="10 13" key="2">
    <citation type="submission" date="2020-04" db="EMBL/GenBank/DDBJ databases">
        <title>Genomic analysis of gastric non-Helicobacter pylori Helicobacters isolated in Japan.</title>
        <authorList>
            <person name="Suzuki M."/>
            <person name="Rimbara E."/>
        </authorList>
    </citation>
    <scope>NUCLEOTIDE SEQUENCE [LARGE SCALE GENOMIC DNA]</scope>
    <source>
        <strain evidence="10 13">NHP19-0020</strain>
    </source>
</reference>
<accession>A0A6J4CX02</accession>
<keyword evidence="4" id="KW-0677">Repeat</keyword>
<proteinExistence type="inferred from homology"/>
<dbReference type="InterPro" id="IPR040239">
    <property type="entry name" value="HcpB-like"/>
</dbReference>
<evidence type="ECO:0000313" key="10">
    <source>
        <dbReference type="EMBL" id="BCD45217.1"/>
    </source>
</evidence>
<dbReference type="Pfam" id="PF08238">
    <property type="entry name" value="Sel1"/>
    <property type="match status" value="10"/>
</dbReference>
<evidence type="ECO:0000256" key="2">
    <source>
        <dbReference type="ARBA" id="ARBA00008486"/>
    </source>
</evidence>
<dbReference type="RefSeq" id="WP_006564715.1">
    <property type="nucleotide sequence ID" value="NZ_AP019774.1"/>
</dbReference>
<evidence type="ECO:0000313" key="13">
    <source>
        <dbReference type="Proteomes" id="UP000509742"/>
    </source>
</evidence>
<evidence type="ECO:0000256" key="3">
    <source>
        <dbReference type="ARBA" id="ARBA00012865"/>
    </source>
</evidence>
<keyword evidence="5 9" id="KW-0378">Hydrolase</keyword>
<comment type="catalytic activity">
    <reaction evidence="1 9">
        <text>a beta-lactam + H2O = a substituted beta-amino acid</text>
        <dbReference type="Rhea" id="RHEA:20401"/>
        <dbReference type="ChEBI" id="CHEBI:15377"/>
        <dbReference type="ChEBI" id="CHEBI:35627"/>
        <dbReference type="ChEBI" id="CHEBI:140347"/>
        <dbReference type="EC" id="3.5.2.6"/>
    </reaction>
</comment>
<keyword evidence="7" id="KW-1015">Disulfide bond</keyword>
<evidence type="ECO:0000256" key="9">
    <source>
        <dbReference type="RuleBase" id="RU366075"/>
    </source>
</evidence>
<keyword evidence="13" id="KW-1185">Reference proteome</keyword>
<dbReference type="EC" id="3.5.2.6" evidence="3 9"/>
<keyword evidence="6" id="KW-0802">TPR repeat</keyword>
<dbReference type="AlphaFoldDB" id="A0A6J4CX02"/>
<dbReference type="EMBL" id="AP023036">
    <property type="protein sequence ID" value="BCD45217.1"/>
    <property type="molecule type" value="Genomic_DNA"/>
</dbReference>
<dbReference type="GO" id="GO:0008800">
    <property type="term" value="F:beta-lactamase activity"/>
    <property type="evidence" value="ECO:0007669"/>
    <property type="project" value="UniProtKB-UniRule"/>
</dbReference>
<evidence type="ECO:0000256" key="4">
    <source>
        <dbReference type="ARBA" id="ARBA00022737"/>
    </source>
</evidence>
<evidence type="ECO:0000256" key="1">
    <source>
        <dbReference type="ARBA" id="ARBA00001526"/>
    </source>
</evidence>
<dbReference type="GeneID" id="56928111"/>
<reference evidence="11 12" key="1">
    <citation type="submission" date="2019-06" db="EMBL/GenBank/DDBJ databases">
        <title>Complete genome sequence of Helicobacter suis SNTW101c.</title>
        <authorList>
            <person name="Rimbara E."/>
            <person name="Suzuki M."/>
            <person name="Matsui H."/>
            <person name="Nakamura M."/>
            <person name="Mori S."/>
            <person name="Shibayama K."/>
        </authorList>
    </citation>
    <scope>NUCLEOTIDE SEQUENCE [LARGE SCALE GENOMIC DNA]</scope>
    <source>
        <strain evidence="11 12">SNTW101c</strain>
    </source>
</reference>
<keyword evidence="9" id="KW-0964">Secreted</keyword>
<evidence type="ECO:0000313" key="12">
    <source>
        <dbReference type="Proteomes" id="UP000317935"/>
    </source>
</evidence>
<dbReference type="GO" id="GO:0005576">
    <property type="term" value="C:extracellular region"/>
    <property type="evidence" value="ECO:0007669"/>
    <property type="project" value="UniProtKB-SubCell"/>
</dbReference>
<dbReference type="GO" id="GO:0046677">
    <property type="term" value="P:response to antibiotic"/>
    <property type="evidence" value="ECO:0007669"/>
    <property type="project" value="UniProtKB-KW"/>
</dbReference>
<keyword evidence="8" id="KW-0046">Antibiotic resistance</keyword>
<dbReference type="PANTHER" id="PTHR13891">
    <property type="entry name" value="CYTOCHROME C OXIDASE ASSEMBLY FACTOR 7"/>
    <property type="match status" value="1"/>
</dbReference>
<evidence type="ECO:0000256" key="8">
    <source>
        <dbReference type="ARBA" id="ARBA00023251"/>
    </source>
</evidence>
<dbReference type="Gene3D" id="1.25.40.10">
    <property type="entry name" value="Tetratricopeptide repeat domain"/>
    <property type="match status" value="3"/>
</dbReference>
<protein>
    <recommendedName>
        <fullName evidence="3 9">Beta-lactamase</fullName>
        <ecNumber evidence="3 9">3.5.2.6</ecNumber>
    </recommendedName>
</protein>
<dbReference type="InterPro" id="IPR006597">
    <property type="entry name" value="Sel1-like"/>
</dbReference>
<dbReference type="Proteomes" id="UP000317935">
    <property type="component" value="Chromosome"/>
</dbReference>
<comment type="function">
    <text evidence="9">Hydrolyzes 6-aminopenicillinic acid and 7-aminocephalosporanic acid (ACA) derivatives.</text>
</comment>
<organism evidence="11 12">
    <name type="scientific">Helicobacter suis</name>
    <dbReference type="NCBI Taxonomy" id="104628"/>
    <lineage>
        <taxon>Bacteria</taxon>
        <taxon>Pseudomonadati</taxon>
        <taxon>Campylobacterota</taxon>
        <taxon>Epsilonproteobacteria</taxon>
        <taxon>Campylobacterales</taxon>
        <taxon>Helicobacteraceae</taxon>
        <taxon>Helicobacter</taxon>
    </lineage>
</organism>
<evidence type="ECO:0000256" key="7">
    <source>
        <dbReference type="ARBA" id="ARBA00023157"/>
    </source>
</evidence>
<dbReference type="SUPFAM" id="SSF81901">
    <property type="entry name" value="HCP-like"/>
    <property type="match status" value="3"/>
</dbReference>
<dbReference type="SMART" id="SM00671">
    <property type="entry name" value="SEL1"/>
    <property type="match status" value="10"/>
</dbReference>
<evidence type="ECO:0000313" key="11">
    <source>
        <dbReference type="EMBL" id="BCD69614.1"/>
    </source>
</evidence>
<dbReference type="InterPro" id="IPR011990">
    <property type="entry name" value="TPR-like_helical_dom_sf"/>
</dbReference>
<comment type="subcellular location">
    <subcellularLocation>
        <location evidence="9">Secreted</location>
    </subcellularLocation>
</comment>
<comment type="similarity">
    <text evidence="2 9">Belongs to the hcp beta-lactamase family.</text>
</comment>
<evidence type="ECO:0000256" key="5">
    <source>
        <dbReference type="ARBA" id="ARBA00022801"/>
    </source>
</evidence>
<dbReference type="EMBL" id="AP019774">
    <property type="protein sequence ID" value="BCD69614.1"/>
    <property type="molecule type" value="Genomic_DNA"/>
</dbReference>
<sequence length="436" mass="49382">MGMLQLLSIFLFISLLYSQDQALILKEAEIAYKSKDYPKAFKLYKQGAKAGDAQAFYHLGLMYDLGQYVDLDRDKAIEYFKKAGKMGVVDAYLKLTDKAINFRGVSCKEAFIYYQKALDLNQKRADVYKSLGDFYLSATSMADCPADYNAYPNKDKRYYQKGMFYLERAGEMGNFTAYILLANAYRRGDPGFVWSYKKAKQYYLKAAEVLEKAGEKGDSQAYNELGLIYKDYGDEDPRGTLNDGHKSVAYFQKAIALGNSEAYVHMGEYYEYGSSTVCRDDDKAKWYYQKAGELGNTQGYAKLASMYQGEMYHGGGVGLLRKGMEYLEKAGALGDGYSYRLLGNIYYYGRPSMWADDPYAPHIPKNYKKAAQYFQKCINMGVAHCYYDLAGMYKKGLGVPKNLKKAEALAEHARDIFCDKGIDDLCEGDTEGDTEE</sequence>
<name>A0A6J4CX02_9HELI</name>
<dbReference type="PANTHER" id="PTHR13891:SF1">
    <property type="entry name" value="CYTOCHROME C OXIDASE ASSEMBLY FACTOR 7"/>
    <property type="match status" value="1"/>
</dbReference>
<evidence type="ECO:0000256" key="6">
    <source>
        <dbReference type="ARBA" id="ARBA00022803"/>
    </source>
</evidence>
<gene>
    <name evidence="10" type="ORF">NHP190020_02560</name>
    <name evidence="11" type="ORF">SNTW_02590</name>
</gene>
<dbReference type="Proteomes" id="UP000509742">
    <property type="component" value="Chromosome"/>
</dbReference>